<accession>A0ABV9IDL3</accession>
<dbReference type="PANTHER" id="PTHR42801">
    <property type="entry name" value="THIOREDOXIN-DEPENDENT PEROXIDE REDUCTASE"/>
    <property type="match status" value="1"/>
</dbReference>
<reference evidence="8" key="1">
    <citation type="journal article" date="2019" name="Int. J. Syst. Evol. Microbiol.">
        <title>The Global Catalogue of Microorganisms (GCM) 10K type strain sequencing project: providing services to taxonomists for standard genome sequencing and annotation.</title>
        <authorList>
            <consortium name="The Broad Institute Genomics Platform"/>
            <consortium name="The Broad Institute Genome Sequencing Center for Infectious Disease"/>
            <person name="Wu L."/>
            <person name="Ma J."/>
        </authorList>
    </citation>
    <scope>NUCLEOTIDE SEQUENCE [LARGE SCALE GENOMIC DNA]</scope>
    <source>
        <strain evidence="8">CCUG 55995</strain>
    </source>
</reference>
<sequence>MADHLTLPGNLPVPTDDGACDHLPGAAVPAVALPGTDGQMHDLSLLPGRTVLYVYPRTARPGVAMPDDWDLIPGARGCTPQSCAFRDHHAELKAAGAAVFGLSVQTSGEQVEAAQRLHLPFVLLSDAALDFAGALRLPTFEAGGVTLLRRVTLILRGAQVEHVFYPVFPPDRNAADVLGWLRAHPAG</sequence>
<dbReference type="CDD" id="cd03017">
    <property type="entry name" value="PRX_BCP"/>
    <property type="match status" value="1"/>
</dbReference>
<keyword evidence="8" id="KW-1185">Reference proteome</keyword>
<dbReference type="GO" id="GO:0140824">
    <property type="term" value="F:thioredoxin-dependent peroxiredoxin activity"/>
    <property type="evidence" value="ECO:0007669"/>
    <property type="project" value="UniProtKB-EC"/>
</dbReference>
<gene>
    <name evidence="7" type="ORF">ACFO0D_16850</name>
</gene>
<dbReference type="Pfam" id="PF08534">
    <property type="entry name" value="Redoxin"/>
    <property type="match status" value="1"/>
</dbReference>
<dbReference type="EMBL" id="JBHSEI010000011">
    <property type="protein sequence ID" value="MFC4639998.1"/>
    <property type="molecule type" value="Genomic_DNA"/>
</dbReference>
<feature type="domain" description="Thioredoxin" evidence="6">
    <location>
        <begin position="22"/>
        <end position="186"/>
    </location>
</feature>
<evidence type="ECO:0000256" key="1">
    <source>
        <dbReference type="ARBA" id="ARBA00022559"/>
    </source>
</evidence>
<keyword evidence="3 7" id="KW-0560">Oxidoreductase</keyword>
<dbReference type="InterPro" id="IPR050924">
    <property type="entry name" value="Peroxiredoxin_BCP/PrxQ"/>
</dbReference>
<dbReference type="Gene3D" id="3.40.30.10">
    <property type="entry name" value="Glutaredoxin"/>
    <property type="match status" value="1"/>
</dbReference>
<dbReference type="PANTHER" id="PTHR42801:SF21">
    <property type="entry name" value="BCPB PROTEIN"/>
    <property type="match status" value="1"/>
</dbReference>
<evidence type="ECO:0000256" key="5">
    <source>
        <dbReference type="ARBA" id="ARBA00023284"/>
    </source>
</evidence>
<dbReference type="SUPFAM" id="SSF52833">
    <property type="entry name" value="Thioredoxin-like"/>
    <property type="match status" value="1"/>
</dbReference>
<name>A0ABV9IDL3_9DEIO</name>
<evidence type="ECO:0000259" key="6">
    <source>
        <dbReference type="PROSITE" id="PS51352"/>
    </source>
</evidence>
<organism evidence="7 8">
    <name type="scientific">Deinococcus hohokamensis</name>
    <dbReference type="NCBI Taxonomy" id="309883"/>
    <lineage>
        <taxon>Bacteria</taxon>
        <taxon>Thermotogati</taxon>
        <taxon>Deinococcota</taxon>
        <taxon>Deinococci</taxon>
        <taxon>Deinococcales</taxon>
        <taxon>Deinococcaceae</taxon>
        <taxon>Deinococcus</taxon>
    </lineage>
</organism>
<dbReference type="InterPro" id="IPR013766">
    <property type="entry name" value="Thioredoxin_domain"/>
</dbReference>
<keyword evidence="5" id="KW-0676">Redox-active center</keyword>
<evidence type="ECO:0000256" key="3">
    <source>
        <dbReference type="ARBA" id="ARBA00023002"/>
    </source>
</evidence>
<protein>
    <submittedName>
        <fullName evidence="7">Peroxiredoxin</fullName>
        <ecNumber evidence="7">1.11.1.24</ecNumber>
    </submittedName>
</protein>
<dbReference type="PROSITE" id="PS51352">
    <property type="entry name" value="THIOREDOXIN_2"/>
    <property type="match status" value="1"/>
</dbReference>
<evidence type="ECO:0000313" key="7">
    <source>
        <dbReference type="EMBL" id="MFC4639998.1"/>
    </source>
</evidence>
<dbReference type="InterPro" id="IPR013740">
    <property type="entry name" value="Redoxin"/>
</dbReference>
<dbReference type="RefSeq" id="WP_380062982.1">
    <property type="nucleotide sequence ID" value="NZ_JBHSEI010000011.1"/>
</dbReference>
<proteinExistence type="predicted"/>
<keyword evidence="1 7" id="KW-0575">Peroxidase</keyword>
<comment type="caution">
    <text evidence="7">The sequence shown here is derived from an EMBL/GenBank/DDBJ whole genome shotgun (WGS) entry which is preliminary data.</text>
</comment>
<dbReference type="InterPro" id="IPR036249">
    <property type="entry name" value="Thioredoxin-like_sf"/>
</dbReference>
<dbReference type="Proteomes" id="UP001595952">
    <property type="component" value="Unassembled WGS sequence"/>
</dbReference>
<dbReference type="EC" id="1.11.1.24" evidence="7"/>
<keyword evidence="4" id="KW-1015">Disulfide bond</keyword>
<evidence type="ECO:0000256" key="2">
    <source>
        <dbReference type="ARBA" id="ARBA00022862"/>
    </source>
</evidence>
<keyword evidence="2" id="KW-0049">Antioxidant</keyword>
<evidence type="ECO:0000256" key="4">
    <source>
        <dbReference type="ARBA" id="ARBA00023157"/>
    </source>
</evidence>
<evidence type="ECO:0000313" key="8">
    <source>
        <dbReference type="Proteomes" id="UP001595952"/>
    </source>
</evidence>